<dbReference type="PANTHER" id="PTHR11142:SF0">
    <property type="entry name" value="TRNA PSEUDOURIDINE SYNTHASE-LIKE 1"/>
    <property type="match status" value="1"/>
</dbReference>
<feature type="domain" description="Pseudouridine synthase I TruA alpha/beta" evidence="8">
    <location>
        <begin position="142"/>
        <end position="244"/>
    </location>
</feature>
<dbReference type="Pfam" id="PF01416">
    <property type="entry name" value="PseudoU_synth_1"/>
    <property type="match status" value="2"/>
</dbReference>
<dbReference type="InterPro" id="IPR020095">
    <property type="entry name" value="PsdUridine_synth_TruA_C"/>
</dbReference>
<dbReference type="InterPro" id="IPR001406">
    <property type="entry name" value="PsdUridine_synth_TruA"/>
</dbReference>
<dbReference type="EMBL" id="JRQD01000003">
    <property type="protein sequence ID" value="KGM06971.1"/>
    <property type="molecule type" value="Genomic_DNA"/>
</dbReference>
<dbReference type="GO" id="GO:0016829">
    <property type="term" value="F:lyase activity"/>
    <property type="evidence" value="ECO:0007669"/>
    <property type="project" value="UniProtKB-KW"/>
</dbReference>
<evidence type="ECO:0000256" key="3">
    <source>
        <dbReference type="ARBA" id="ARBA00023235"/>
    </source>
</evidence>
<keyword evidence="2 4" id="KW-0819">tRNA processing</keyword>
<evidence type="ECO:0000256" key="1">
    <source>
        <dbReference type="ARBA" id="ARBA00009375"/>
    </source>
</evidence>
<keyword evidence="9" id="KW-0456">Lyase</keyword>
<dbReference type="PANTHER" id="PTHR11142">
    <property type="entry name" value="PSEUDOURIDYLATE SYNTHASE"/>
    <property type="match status" value="1"/>
</dbReference>
<comment type="caution">
    <text evidence="4">Lacks conserved residue(s) required for the propagation of feature annotation.</text>
</comment>
<dbReference type="InterPro" id="IPR020094">
    <property type="entry name" value="TruA/RsuA/RluB/E/F_N"/>
</dbReference>
<evidence type="ECO:0000256" key="5">
    <source>
        <dbReference type="PIRSR" id="PIRSR001430-1"/>
    </source>
</evidence>
<dbReference type="NCBIfam" id="TIGR00071">
    <property type="entry name" value="hisT_truA"/>
    <property type="match status" value="1"/>
</dbReference>
<evidence type="ECO:0000256" key="7">
    <source>
        <dbReference type="RuleBase" id="RU003792"/>
    </source>
</evidence>
<dbReference type="FunFam" id="3.30.70.580:FF:000001">
    <property type="entry name" value="tRNA pseudouridine synthase A"/>
    <property type="match status" value="1"/>
</dbReference>
<dbReference type="GO" id="GO:0031119">
    <property type="term" value="P:tRNA pseudouridine synthesis"/>
    <property type="evidence" value="ECO:0007669"/>
    <property type="project" value="UniProtKB-UniRule"/>
</dbReference>
<name>A0A0A0BG95_9GAMM</name>
<feature type="domain" description="Pseudouridine synthase I TruA alpha/beta" evidence="8">
    <location>
        <begin position="8"/>
        <end position="102"/>
    </location>
</feature>
<feature type="binding site" evidence="4 6">
    <location>
        <position position="109"/>
    </location>
    <ligand>
        <name>substrate</name>
    </ligand>
</feature>
<comment type="catalytic activity">
    <reaction evidence="4 7">
        <text>uridine(38/39/40) in tRNA = pseudouridine(38/39/40) in tRNA</text>
        <dbReference type="Rhea" id="RHEA:22376"/>
        <dbReference type="Rhea" id="RHEA-COMP:10085"/>
        <dbReference type="Rhea" id="RHEA-COMP:10087"/>
        <dbReference type="ChEBI" id="CHEBI:65314"/>
        <dbReference type="ChEBI" id="CHEBI:65315"/>
        <dbReference type="EC" id="5.4.99.12"/>
    </reaction>
</comment>
<dbReference type="InterPro" id="IPR020103">
    <property type="entry name" value="PsdUridine_synth_cat_dom_sf"/>
</dbReference>
<dbReference type="SUPFAM" id="SSF55120">
    <property type="entry name" value="Pseudouridine synthase"/>
    <property type="match status" value="1"/>
</dbReference>
<comment type="similarity">
    <text evidence="1 4 7">Belongs to the tRNA pseudouridine synthase TruA family.</text>
</comment>
<accession>A0A0A0BG95</accession>
<sequence>MRIALGIEYAGTDFCGWQNQPNTRTVQGELEKAASVVANHSIDVFAAGRTDTGVHALNQVVHFDTDSIRSERGWLLGINANLPKDINVAWVKPVDDEFNARFTAIKRRYRYLILNRLSRSAVHHNRMWWHHHPLDIERMQAAADQLVGKHDFSAFRASECQARSPIKTLDKITVRRQQDCIAVDVEAKSFLHHMVRNLVGVMAAIGDGSKPVGWAGDVLRSVDRSQGGVTAPPQGLYLVDVEYPEQYSMPTVSGFPVLW</sequence>
<reference evidence="9 10" key="1">
    <citation type="submission" date="2014-09" db="EMBL/GenBank/DDBJ databases">
        <authorList>
            <person name="Grob C."/>
            <person name="Taubert M."/>
            <person name="Howat A.M."/>
            <person name="Burns O.J."/>
            <person name="Dixon J.L."/>
            <person name="Chen Y."/>
            <person name="Murrell J.C."/>
        </authorList>
    </citation>
    <scope>NUCLEOTIDE SEQUENCE [LARGE SCALE GENOMIC DNA]</scope>
    <source>
        <strain evidence="9">L4</strain>
    </source>
</reference>
<dbReference type="PIRSF" id="PIRSF001430">
    <property type="entry name" value="tRNA_psdUrid_synth"/>
    <property type="match status" value="1"/>
</dbReference>
<dbReference type="Gene3D" id="3.30.70.580">
    <property type="entry name" value="Pseudouridine synthase I, catalytic domain, N-terminal subdomain"/>
    <property type="match status" value="1"/>
</dbReference>
<evidence type="ECO:0000256" key="4">
    <source>
        <dbReference type="HAMAP-Rule" id="MF_00171"/>
    </source>
</evidence>
<organism evidence="9 10">
    <name type="scientific">Methylophaga thiooxydans</name>
    <dbReference type="NCBI Taxonomy" id="392484"/>
    <lineage>
        <taxon>Bacteria</taxon>
        <taxon>Pseudomonadati</taxon>
        <taxon>Pseudomonadota</taxon>
        <taxon>Gammaproteobacteria</taxon>
        <taxon>Thiotrichales</taxon>
        <taxon>Piscirickettsiaceae</taxon>
        <taxon>Methylophaga</taxon>
    </lineage>
</organism>
<keyword evidence="3 4" id="KW-0413">Isomerase</keyword>
<evidence type="ECO:0000256" key="2">
    <source>
        <dbReference type="ARBA" id="ARBA00022694"/>
    </source>
</evidence>
<comment type="function">
    <text evidence="4">Formation of pseudouridine at positions 38, 39 and 40 in the anticodon stem and loop of transfer RNAs.</text>
</comment>
<evidence type="ECO:0000313" key="10">
    <source>
        <dbReference type="Proteomes" id="UP000029999"/>
    </source>
</evidence>
<comment type="subunit">
    <text evidence="4">Homodimer.</text>
</comment>
<dbReference type="EC" id="5.4.99.12" evidence="4"/>
<dbReference type="RefSeq" id="WP_281085182.1">
    <property type="nucleotide sequence ID" value="NZ_JRQD01000003.1"/>
</dbReference>
<dbReference type="InterPro" id="IPR020097">
    <property type="entry name" value="PsdUridine_synth_TruA_a/b_dom"/>
</dbReference>
<protein>
    <recommendedName>
        <fullName evidence="4">tRNA pseudouridine synthase A</fullName>
        <ecNumber evidence="4">5.4.99.12</ecNumber>
    </recommendedName>
    <alternativeName>
        <fullName evidence="4">tRNA pseudouridine(38-40) synthase</fullName>
    </alternativeName>
    <alternativeName>
        <fullName evidence="4">tRNA pseudouridylate synthase I</fullName>
    </alternativeName>
    <alternativeName>
        <fullName evidence="4">tRNA-uridine isomerase I</fullName>
    </alternativeName>
</protein>
<dbReference type="CDD" id="cd02570">
    <property type="entry name" value="PseudoU_synth_EcTruA"/>
    <property type="match status" value="1"/>
</dbReference>
<evidence type="ECO:0000256" key="6">
    <source>
        <dbReference type="PIRSR" id="PIRSR001430-2"/>
    </source>
</evidence>
<dbReference type="HAMAP" id="MF_00171">
    <property type="entry name" value="TruA"/>
    <property type="match status" value="1"/>
</dbReference>
<dbReference type="Gene3D" id="3.30.70.660">
    <property type="entry name" value="Pseudouridine synthase I, catalytic domain, C-terminal subdomain"/>
    <property type="match status" value="1"/>
</dbReference>
<dbReference type="STRING" id="392484.LP43_1466"/>
<proteinExistence type="inferred from homology"/>
<comment type="caution">
    <text evidence="9">The sequence shown here is derived from an EMBL/GenBank/DDBJ whole genome shotgun (WGS) entry which is preliminary data.</text>
</comment>
<dbReference type="Proteomes" id="UP000029999">
    <property type="component" value="Unassembled WGS sequence"/>
</dbReference>
<dbReference type="GO" id="GO:0160147">
    <property type="term" value="F:tRNA pseudouridine(38-40) synthase activity"/>
    <property type="evidence" value="ECO:0007669"/>
    <property type="project" value="UniProtKB-EC"/>
</dbReference>
<evidence type="ECO:0000259" key="8">
    <source>
        <dbReference type="Pfam" id="PF01416"/>
    </source>
</evidence>
<gene>
    <name evidence="4" type="primary">truA</name>
    <name evidence="9" type="ORF">LP43_1466</name>
</gene>
<evidence type="ECO:0000313" key="9">
    <source>
        <dbReference type="EMBL" id="KGM06971.1"/>
    </source>
</evidence>
<dbReference type="AlphaFoldDB" id="A0A0A0BG95"/>
<dbReference type="GO" id="GO:0003723">
    <property type="term" value="F:RNA binding"/>
    <property type="evidence" value="ECO:0007669"/>
    <property type="project" value="InterPro"/>
</dbReference>
<feature type="active site" description="Nucleophile" evidence="4 5">
    <location>
        <position position="51"/>
    </location>
</feature>